<sequence>MFSIVIPTYKNYPDLLMAVESCSHPLIKEIIIVDDTPSEEQGEIKLPDSDAAITIVRNTRNRGVTFSRNRGYFMSSQPYIIFLDSDDTLIKSNLLLAVDYLEKNNIDCAFFNTCTNGRENSTIEHSVEGNWAQLFKMANSGERLLVIRKIIGKPFIGKLRGHELAGLFFFTLKNNSKLGWSPILLREYNQSNEFSLSQMRLSKERSHLISLGHFKVAKRLFSLCKIKLSSIYFLKACYYAISSRISR</sequence>
<dbReference type="InterPro" id="IPR029044">
    <property type="entry name" value="Nucleotide-diphossugar_trans"/>
</dbReference>
<dbReference type="Proteomes" id="UP000815846">
    <property type="component" value="Unassembled WGS sequence"/>
</dbReference>
<dbReference type="EMBL" id="PJAI02000011">
    <property type="protein sequence ID" value="TYK65327.1"/>
    <property type="molecule type" value="Genomic_DNA"/>
</dbReference>
<evidence type="ECO:0000313" key="2">
    <source>
        <dbReference type="EMBL" id="TYK65327.1"/>
    </source>
</evidence>
<protein>
    <submittedName>
        <fullName evidence="2">Glycosyltransferase family 2 protein</fullName>
    </submittedName>
</protein>
<accession>A0ABY3MVT9</accession>
<gene>
    <name evidence="2" type="ORF">CWS31_010690</name>
</gene>
<dbReference type="Pfam" id="PF00535">
    <property type="entry name" value="Glycos_transf_2"/>
    <property type="match status" value="1"/>
</dbReference>
<proteinExistence type="predicted"/>
<evidence type="ECO:0000313" key="3">
    <source>
        <dbReference type="Proteomes" id="UP000815846"/>
    </source>
</evidence>
<feature type="domain" description="Glycosyltransferase 2-like" evidence="1">
    <location>
        <begin position="3"/>
        <end position="128"/>
    </location>
</feature>
<dbReference type="Gene3D" id="3.90.550.10">
    <property type="entry name" value="Spore Coat Polysaccharide Biosynthesis Protein SpsA, Chain A"/>
    <property type="match status" value="1"/>
</dbReference>
<dbReference type="SUPFAM" id="SSF53448">
    <property type="entry name" value="Nucleotide-diphospho-sugar transferases"/>
    <property type="match status" value="1"/>
</dbReference>
<evidence type="ECO:0000259" key="1">
    <source>
        <dbReference type="Pfam" id="PF00535"/>
    </source>
</evidence>
<dbReference type="RefSeq" id="WP_101345400.1">
    <property type="nucleotide sequence ID" value="NZ_PJAI02000011.1"/>
</dbReference>
<reference evidence="2 3" key="1">
    <citation type="submission" date="2019-08" db="EMBL/GenBank/DDBJ databases">
        <title>Microbe sample from Colwellia echini.</title>
        <authorList>
            <person name="Christiansen L."/>
            <person name="Pathiraja D."/>
            <person name="Schultz-Johansen M."/>
            <person name="Choi I.-G."/>
            <person name="Stougaard P."/>
        </authorList>
    </citation>
    <scope>NUCLEOTIDE SEQUENCE [LARGE SCALE GENOMIC DNA]</scope>
    <source>
        <strain evidence="2 3">A3</strain>
    </source>
</reference>
<name>A0ABY3MVT9_9GAMM</name>
<comment type="caution">
    <text evidence="2">The sequence shown here is derived from an EMBL/GenBank/DDBJ whole genome shotgun (WGS) entry which is preliminary data.</text>
</comment>
<organism evidence="2 3">
    <name type="scientific">Colwellia echini</name>
    <dbReference type="NCBI Taxonomy" id="1982103"/>
    <lineage>
        <taxon>Bacteria</taxon>
        <taxon>Pseudomonadati</taxon>
        <taxon>Pseudomonadota</taxon>
        <taxon>Gammaproteobacteria</taxon>
        <taxon>Alteromonadales</taxon>
        <taxon>Colwelliaceae</taxon>
        <taxon>Colwellia</taxon>
    </lineage>
</organism>
<dbReference type="CDD" id="cd00761">
    <property type="entry name" value="Glyco_tranf_GTA_type"/>
    <property type="match status" value="1"/>
</dbReference>
<dbReference type="InterPro" id="IPR001173">
    <property type="entry name" value="Glyco_trans_2-like"/>
</dbReference>
<keyword evidence="3" id="KW-1185">Reference proteome</keyword>